<reference evidence="3 4" key="1">
    <citation type="submission" date="2017-07" db="EMBL/GenBank/DDBJ databases">
        <authorList>
            <person name="Sun Z.S."/>
            <person name="Albrecht U."/>
            <person name="Echele G."/>
            <person name="Lee C.C."/>
        </authorList>
    </citation>
    <scope>NUCLEOTIDE SEQUENCE [LARGE SCALE GENOMIC DNA]</scope>
    <source>
        <strain evidence="4">type strain: KCTC 22618</strain>
    </source>
</reference>
<sequence>MIRMMLKSKKLLVLFVFCVINTALSQKEIGIEEPGVKAIATVNKKTIMLRWGVNTPSAWKKANKYGFLIERKTIVSNNEILNEPIVKKLNTIPLKPKPMMEWKEFTQKNTNAAIAAQALYGDNFDVEMNNSGNGILSILNQAQVLEQRFIFAMYAADQDFEVAKFSGLAFVDTTVKEGERYLYTIKVAEAKEKSTIKHGGVYLGLSDQKQLPKPKEFVGVFKDKTVLLSWNYAIVKRFYTNYILEKSEDLGKTYTPLTSTPIANLGERDVNPSNRMMYVDSLFQNNKTYQYRIKGISPFGIEGPYSKIVSGKGITPLIHNPFITENKYLDDGTVMLQWEFPNEGLNTLKGFEIVRADEPKGRYLSINAEVNKSTRSIKLDNLQAINYYKVIAIGTDGTKRESFPKMIQPDDSTPPAIPTEITGKVDTLGVVRLNWKLNTEVDFLGYRVFRANLKEDEFTQITFKPIPINTIVDTINIKTLNKKIYYKIQAVDKRYNPSKFSNILELKRPDIVPPTQPVFSSFNVNKNKVELTWINSSSKDAKNTLLYRKERGSELPWELLATITIPNDKYTDSKTEVGKQYLYTILTVDDSGLESEPVTPLKVKISDNLPKPEINKFEAFANREEKFVNLNWKYTAKNVDEFILYRGQEGVQPTMYKIFDKSTTKFKDKDLLINTNYEYLLQAVFASGAKSPIKKIEINY</sequence>
<dbReference type="SUPFAM" id="SSF49265">
    <property type="entry name" value="Fibronectin type III"/>
    <property type="match status" value="2"/>
</dbReference>
<dbReference type="PROSITE" id="PS50853">
    <property type="entry name" value="FN3"/>
    <property type="match status" value="1"/>
</dbReference>
<dbReference type="EMBL" id="LT899436">
    <property type="protein sequence ID" value="SNR15995.1"/>
    <property type="molecule type" value="Genomic_DNA"/>
</dbReference>
<dbReference type="Gene3D" id="2.60.40.10">
    <property type="entry name" value="Immunoglobulins"/>
    <property type="match status" value="4"/>
</dbReference>
<protein>
    <recommendedName>
        <fullName evidence="2">Fibronectin type-III domain-containing protein</fullName>
    </recommendedName>
</protein>
<dbReference type="KEGG" id="tje:TJEJU_2310"/>
<feature type="signal peptide" evidence="1">
    <location>
        <begin position="1"/>
        <end position="25"/>
    </location>
</feature>
<dbReference type="Proteomes" id="UP000215214">
    <property type="component" value="Chromosome TJEJU"/>
</dbReference>
<keyword evidence="1" id="KW-0732">Signal</keyword>
<evidence type="ECO:0000313" key="4">
    <source>
        <dbReference type="Proteomes" id="UP000215214"/>
    </source>
</evidence>
<evidence type="ECO:0000259" key="2">
    <source>
        <dbReference type="PROSITE" id="PS50853"/>
    </source>
</evidence>
<evidence type="ECO:0000256" key="1">
    <source>
        <dbReference type="SAM" id="SignalP"/>
    </source>
</evidence>
<dbReference type="AlphaFoldDB" id="A0A238UA92"/>
<keyword evidence="4" id="KW-1185">Reference proteome</keyword>
<dbReference type="InterPro" id="IPR036116">
    <property type="entry name" value="FN3_sf"/>
</dbReference>
<organism evidence="3 4">
    <name type="scientific">Tenacibaculum jejuense</name>
    <dbReference type="NCBI Taxonomy" id="584609"/>
    <lineage>
        <taxon>Bacteria</taxon>
        <taxon>Pseudomonadati</taxon>
        <taxon>Bacteroidota</taxon>
        <taxon>Flavobacteriia</taxon>
        <taxon>Flavobacteriales</taxon>
        <taxon>Flavobacteriaceae</taxon>
        <taxon>Tenacibaculum</taxon>
    </lineage>
</organism>
<dbReference type="InterPro" id="IPR003961">
    <property type="entry name" value="FN3_dom"/>
</dbReference>
<gene>
    <name evidence="3" type="ORF">TJEJU_2310</name>
</gene>
<evidence type="ECO:0000313" key="3">
    <source>
        <dbReference type="EMBL" id="SNR15995.1"/>
    </source>
</evidence>
<name>A0A238UA92_9FLAO</name>
<feature type="domain" description="Fibronectin type-III" evidence="2">
    <location>
        <begin position="513"/>
        <end position="608"/>
    </location>
</feature>
<proteinExistence type="predicted"/>
<accession>A0A238UA92</accession>
<feature type="chain" id="PRO_5012421253" description="Fibronectin type-III domain-containing protein" evidence="1">
    <location>
        <begin position="26"/>
        <end position="700"/>
    </location>
</feature>
<dbReference type="OrthoDB" id="923194at2"/>
<dbReference type="InterPro" id="IPR013783">
    <property type="entry name" value="Ig-like_fold"/>
</dbReference>